<organism evidence="1 2">
    <name type="scientific">Ambispora leptoticha</name>
    <dbReference type="NCBI Taxonomy" id="144679"/>
    <lineage>
        <taxon>Eukaryota</taxon>
        <taxon>Fungi</taxon>
        <taxon>Fungi incertae sedis</taxon>
        <taxon>Mucoromycota</taxon>
        <taxon>Glomeromycotina</taxon>
        <taxon>Glomeromycetes</taxon>
        <taxon>Archaeosporales</taxon>
        <taxon>Ambisporaceae</taxon>
        <taxon>Ambispora</taxon>
    </lineage>
</organism>
<accession>A0A9N8WDE6</accession>
<protein>
    <submittedName>
        <fullName evidence="1">5424_t:CDS:1</fullName>
    </submittedName>
</protein>
<sequence length="61" mass="7033">MQSKIQPLNNTMANIIWTSKTELQKNIKLLESPETLDQYFSAIPKSLTSFFDALIMNLEDK</sequence>
<evidence type="ECO:0000313" key="2">
    <source>
        <dbReference type="Proteomes" id="UP000789508"/>
    </source>
</evidence>
<dbReference type="Proteomes" id="UP000789508">
    <property type="component" value="Unassembled WGS sequence"/>
</dbReference>
<dbReference type="AlphaFoldDB" id="A0A9N8WDE6"/>
<name>A0A9N8WDE6_9GLOM</name>
<dbReference type="EMBL" id="CAJVPS010000350">
    <property type="protein sequence ID" value="CAG8479573.1"/>
    <property type="molecule type" value="Genomic_DNA"/>
</dbReference>
<dbReference type="OrthoDB" id="2449680at2759"/>
<comment type="caution">
    <text evidence="1">The sequence shown here is derived from an EMBL/GenBank/DDBJ whole genome shotgun (WGS) entry which is preliminary data.</text>
</comment>
<gene>
    <name evidence="1" type="ORF">ALEPTO_LOCUS2418</name>
</gene>
<evidence type="ECO:0000313" key="1">
    <source>
        <dbReference type="EMBL" id="CAG8479573.1"/>
    </source>
</evidence>
<reference evidence="1" key="1">
    <citation type="submission" date="2021-06" db="EMBL/GenBank/DDBJ databases">
        <authorList>
            <person name="Kallberg Y."/>
            <person name="Tangrot J."/>
            <person name="Rosling A."/>
        </authorList>
    </citation>
    <scope>NUCLEOTIDE SEQUENCE</scope>
    <source>
        <strain evidence="1">FL130A</strain>
    </source>
</reference>
<keyword evidence="2" id="KW-1185">Reference proteome</keyword>
<proteinExistence type="predicted"/>